<accession>A0A5M3WQP7</accession>
<dbReference type="RefSeq" id="WP_170322505.1">
    <property type="nucleotide sequence ID" value="NZ_BAAAHL010000040.1"/>
</dbReference>
<name>A0A5M3WQP7_9ACTN</name>
<evidence type="ECO:0000313" key="3">
    <source>
        <dbReference type="EMBL" id="GES09611.1"/>
    </source>
</evidence>
<dbReference type="Gene3D" id="6.10.30.10">
    <property type="match status" value="1"/>
</dbReference>
<dbReference type="InterPro" id="IPR002878">
    <property type="entry name" value="ChsH2_C"/>
</dbReference>
<dbReference type="PANTHER" id="PTHR34075">
    <property type="entry name" value="BLR3430 PROTEIN"/>
    <property type="match status" value="1"/>
</dbReference>
<dbReference type="AlphaFoldDB" id="A0A5M3WQP7"/>
<dbReference type="EMBL" id="BLAE01000016">
    <property type="protein sequence ID" value="GES09611.1"/>
    <property type="molecule type" value="Genomic_DNA"/>
</dbReference>
<evidence type="ECO:0000259" key="2">
    <source>
        <dbReference type="Pfam" id="PF12172"/>
    </source>
</evidence>
<dbReference type="PANTHER" id="PTHR34075:SF5">
    <property type="entry name" value="BLR3430 PROTEIN"/>
    <property type="match status" value="1"/>
</dbReference>
<dbReference type="SUPFAM" id="SSF50249">
    <property type="entry name" value="Nucleic acid-binding proteins"/>
    <property type="match status" value="1"/>
</dbReference>
<evidence type="ECO:0008006" key="5">
    <source>
        <dbReference type="Google" id="ProtNLM"/>
    </source>
</evidence>
<protein>
    <recommendedName>
        <fullName evidence="5">DNA-binding protein</fullName>
    </recommendedName>
</protein>
<dbReference type="Proteomes" id="UP000331127">
    <property type="component" value="Unassembled WGS sequence"/>
</dbReference>
<evidence type="ECO:0000259" key="1">
    <source>
        <dbReference type="Pfam" id="PF01796"/>
    </source>
</evidence>
<sequence length="142" mass="15761">MSLFPVPAPDQIGEPFWAAVAERRLTVQRCPACREWTWQPKPVCPACGSPDLTWEAVSGRATVCSWTTPRPPVLPAFESLVPFVVLLVELDEGVRMVGQLVGDAGDLLRTDGTDVTFSIGTRVTLRWRDQDGQWLPSWAVDR</sequence>
<dbReference type="InterPro" id="IPR012340">
    <property type="entry name" value="NA-bd_OB-fold"/>
</dbReference>
<feature type="domain" description="ChsH2 C-terminal OB-fold" evidence="1">
    <location>
        <begin position="54"/>
        <end position="128"/>
    </location>
</feature>
<feature type="domain" description="ChsH2 rubredoxin-like zinc ribbon" evidence="2">
    <location>
        <begin position="17"/>
        <end position="52"/>
    </location>
</feature>
<reference evidence="3 4" key="1">
    <citation type="submission" date="2019-10" db="EMBL/GenBank/DDBJ databases">
        <title>Whole genome shotgun sequence of Acrocarpospora macrocephala NBRC 16266.</title>
        <authorList>
            <person name="Ichikawa N."/>
            <person name="Kimura A."/>
            <person name="Kitahashi Y."/>
            <person name="Komaki H."/>
            <person name="Oguchi A."/>
        </authorList>
    </citation>
    <scope>NUCLEOTIDE SEQUENCE [LARGE SCALE GENOMIC DNA]</scope>
    <source>
        <strain evidence="3 4">NBRC 16266</strain>
    </source>
</reference>
<dbReference type="InterPro" id="IPR052513">
    <property type="entry name" value="Thioester_dehydratase-like"/>
</dbReference>
<dbReference type="Pfam" id="PF01796">
    <property type="entry name" value="OB_ChsH2_C"/>
    <property type="match status" value="1"/>
</dbReference>
<organism evidence="3 4">
    <name type="scientific">Acrocarpospora macrocephala</name>
    <dbReference type="NCBI Taxonomy" id="150177"/>
    <lineage>
        <taxon>Bacteria</taxon>
        <taxon>Bacillati</taxon>
        <taxon>Actinomycetota</taxon>
        <taxon>Actinomycetes</taxon>
        <taxon>Streptosporangiales</taxon>
        <taxon>Streptosporangiaceae</taxon>
        <taxon>Acrocarpospora</taxon>
    </lineage>
</organism>
<evidence type="ECO:0000313" key="4">
    <source>
        <dbReference type="Proteomes" id="UP000331127"/>
    </source>
</evidence>
<keyword evidence="4" id="KW-1185">Reference proteome</keyword>
<dbReference type="InterPro" id="IPR022002">
    <property type="entry name" value="ChsH2_Znr"/>
</dbReference>
<proteinExistence type="predicted"/>
<gene>
    <name evidence="3" type="ORF">Amac_032070</name>
</gene>
<comment type="caution">
    <text evidence="3">The sequence shown here is derived from an EMBL/GenBank/DDBJ whole genome shotgun (WGS) entry which is preliminary data.</text>
</comment>
<dbReference type="Pfam" id="PF12172">
    <property type="entry name" value="zf-ChsH2"/>
    <property type="match status" value="1"/>
</dbReference>